<name>A0A2W5FN58_9BURK</name>
<dbReference type="InterPro" id="IPR000667">
    <property type="entry name" value="Peptidase_S13"/>
</dbReference>
<gene>
    <name evidence="4" type="primary">dacB</name>
    <name evidence="4" type="ORF">DI603_10240</name>
</gene>
<dbReference type="Gene3D" id="3.50.80.20">
    <property type="entry name" value="D-Ala-D-Ala carboxypeptidase C, peptidase S13"/>
    <property type="match status" value="1"/>
</dbReference>
<dbReference type="Proteomes" id="UP000249633">
    <property type="component" value="Unassembled WGS sequence"/>
</dbReference>
<dbReference type="Gene3D" id="3.40.710.10">
    <property type="entry name" value="DD-peptidase/beta-lactamase superfamily"/>
    <property type="match status" value="1"/>
</dbReference>
<protein>
    <submittedName>
        <fullName evidence="4">D-alanyl-D-alanine carboxypeptidase/D-alanyl-D-alanine-endopeptidase</fullName>
    </submittedName>
</protein>
<dbReference type="AlphaFoldDB" id="A0A2W5FN58"/>
<feature type="compositionally biased region" description="Low complexity" evidence="3">
    <location>
        <begin position="30"/>
        <end position="39"/>
    </location>
</feature>
<evidence type="ECO:0000256" key="3">
    <source>
        <dbReference type="SAM" id="MobiDB-lite"/>
    </source>
</evidence>
<feature type="region of interest" description="Disordered" evidence="3">
    <location>
        <begin position="1"/>
        <end position="64"/>
    </location>
</feature>
<evidence type="ECO:0000256" key="2">
    <source>
        <dbReference type="ARBA" id="ARBA00022801"/>
    </source>
</evidence>
<dbReference type="GO" id="GO:0006508">
    <property type="term" value="P:proteolysis"/>
    <property type="evidence" value="ECO:0007669"/>
    <property type="project" value="InterPro"/>
</dbReference>
<comment type="similarity">
    <text evidence="1">Belongs to the peptidase S13 family.</text>
</comment>
<accession>A0A2W5FN58</accession>
<dbReference type="EMBL" id="QFOD01000008">
    <property type="protein sequence ID" value="PZP32402.1"/>
    <property type="molecule type" value="Genomic_DNA"/>
</dbReference>
<dbReference type="PANTHER" id="PTHR30023:SF0">
    <property type="entry name" value="PENICILLIN-SENSITIVE CARBOXYPEPTIDASE A"/>
    <property type="match status" value="1"/>
</dbReference>
<evidence type="ECO:0000313" key="5">
    <source>
        <dbReference type="Proteomes" id="UP000249633"/>
    </source>
</evidence>
<proteinExistence type="inferred from homology"/>
<keyword evidence="4" id="KW-0645">Protease</keyword>
<dbReference type="PRINTS" id="PR00922">
    <property type="entry name" value="DADACBPTASE3"/>
</dbReference>
<dbReference type="PANTHER" id="PTHR30023">
    <property type="entry name" value="D-ALANYL-D-ALANINE CARBOXYPEPTIDASE"/>
    <property type="match status" value="1"/>
</dbReference>
<dbReference type="GO" id="GO:0000270">
    <property type="term" value="P:peptidoglycan metabolic process"/>
    <property type="evidence" value="ECO:0007669"/>
    <property type="project" value="TreeGrafter"/>
</dbReference>
<reference evidence="4 5" key="1">
    <citation type="submission" date="2017-08" db="EMBL/GenBank/DDBJ databases">
        <title>Infants hospitalized years apart are colonized by the same room-sourced microbial strains.</title>
        <authorList>
            <person name="Brooks B."/>
            <person name="Olm M.R."/>
            <person name="Firek B.A."/>
            <person name="Baker R."/>
            <person name="Thomas B.C."/>
            <person name="Morowitz M.J."/>
            <person name="Banfield J.F."/>
        </authorList>
    </citation>
    <scope>NUCLEOTIDE SEQUENCE [LARGE SCALE GENOMIC DNA]</scope>
    <source>
        <strain evidence="4">S2_012_000_R2_81</strain>
    </source>
</reference>
<sequence>MAPGRRAGVGRVRAGGAWRDSPRARRRAGRAAGRAAAACGRRHRRLQERGHRPGGRRAGAPGGTPAGRLLMRAVALLISLALAGCASWRAPVTQPADLPEPVLAALRASGLPASSVGVVARPLDGSASGLAIRADDAMAPGSTMKLVTAVVSLDVLGINHRGQTELLAAAPPQDGVIAGPLILRGGADPDLDWPALWWLLRQLRESGVREIRGGLQVDRSLFSPERPDLGVPPFDEAPEFPYNVIPDALQLNGSLLDYELSADGERVSARSLPALPELRIDASAMQVVDGRCADWDNGWKPAQLLPERTADGDGWRLQLQGSFPRHCQRRAALQLLDRQWLASHMLRRFWTELGGVIGPADVQGPAPAGAVVLATHRGRPLAELLRPVLKSSDNAQTRLVFLQLGAQAAQPGEPTLAAADRRVREWLAAHQLDARGLVLDNGSGLSRSERISPALMAGLLRVAQAGRQAPELQQALPIAGVDGTMGRRLKTSPAAGLARLKTGTLRDAIGLAGYVPDAAGRVWVFAAFVNDPQAAAKARPVLDALVDWVAQQR</sequence>
<evidence type="ECO:0000313" key="4">
    <source>
        <dbReference type="EMBL" id="PZP32402.1"/>
    </source>
</evidence>
<dbReference type="NCBIfam" id="TIGR00666">
    <property type="entry name" value="PBP4"/>
    <property type="match status" value="1"/>
</dbReference>
<keyword evidence="2" id="KW-0378">Hydrolase</keyword>
<dbReference type="InterPro" id="IPR012338">
    <property type="entry name" value="Beta-lactam/transpept-like"/>
</dbReference>
<feature type="compositionally biased region" description="Low complexity" evidence="3">
    <location>
        <begin position="1"/>
        <end position="19"/>
    </location>
</feature>
<dbReference type="SUPFAM" id="SSF56601">
    <property type="entry name" value="beta-lactamase/transpeptidase-like"/>
    <property type="match status" value="1"/>
</dbReference>
<comment type="caution">
    <text evidence="4">The sequence shown here is derived from an EMBL/GenBank/DDBJ whole genome shotgun (WGS) entry which is preliminary data.</text>
</comment>
<dbReference type="Pfam" id="PF02113">
    <property type="entry name" value="Peptidase_S13"/>
    <property type="match status" value="1"/>
</dbReference>
<evidence type="ECO:0000256" key="1">
    <source>
        <dbReference type="ARBA" id="ARBA00006096"/>
    </source>
</evidence>
<dbReference type="GO" id="GO:0004185">
    <property type="term" value="F:serine-type carboxypeptidase activity"/>
    <property type="evidence" value="ECO:0007669"/>
    <property type="project" value="InterPro"/>
</dbReference>
<keyword evidence="4" id="KW-0121">Carboxypeptidase</keyword>
<organism evidence="4 5">
    <name type="scientific">Roseateles depolymerans</name>
    <dbReference type="NCBI Taxonomy" id="76731"/>
    <lineage>
        <taxon>Bacteria</taxon>
        <taxon>Pseudomonadati</taxon>
        <taxon>Pseudomonadota</taxon>
        <taxon>Betaproteobacteria</taxon>
        <taxon>Burkholderiales</taxon>
        <taxon>Sphaerotilaceae</taxon>
        <taxon>Roseateles</taxon>
    </lineage>
</organism>